<feature type="domain" description="2EXR" evidence="2">
    <location>
        <begin position="9"/>
        <end position="76"/>
    </location>
</feature>
<evidence type="ECO:0000259" key="2">
    <source>
        <dbReference type="Pfam" id="PF20150"/>
    </source>
</evidence>
<dbReference type="Pfam" id="PF20150">
    <property type="entry name" value="2EXR"/>
    <property type="match status" value="1"/>
</dbReference>
<evidence type="ECO:0000313" key="4">
    <source>
        <dbReference type="Proteomes" id="UP000027238"/>
    </source>
</evidence>
<evidence type="ECO:0000256" key="1">
    <source>
        <dbReference type="SAM" id="MobiDB-lite"/>
    </source>
</evidence>
<dbReference type="AlphaFoldDB" id="A0A066XCD4"/>
<gene>
    <name evidence="3" type="ORF">CSUB01_06743</name>
</gene>
<accession>A0A066XCD4</accession>
<evidence type="ECO:0000313" key="3">
    <source>
        <dbReference type="EMBL" id="KDN63421.1"/>
    </source>
</evidence>
<dbReference type="HOGENOM" id="CLU_071377_1_0_1"/>
<feature type="region of interest" description="Disordered" evidence="1">
    <location>
        <begin position="69"/>
        <end position="90"/>
    </location>
</feature>
<dbReference type="Proteomes" id="UP000027238">
    <property type="component" value="Unassembled WGS sequence"/>
</dbReference>
<dbReference type="eggNOG" id="ENOG502RQCJ">
    <property type="taxonomic scope" value="Eukaryota"/>
</dbReference>
<reference evidence="4" key="1">
    <citation type="journal article" date="2014" name="Genome Announc.">
        <title>Draft genome sequence of Colletotrichum sublineola, a destructive pathogen of cultivated sorghum.</title>
        <authorList>
            <person name="Baroncelli R."/>
            <person name="Sanz-Martin J.M."/>
            <person name="Rech G.E."/>
            <person name="Sukno S.A."/>
            <person name="Thon M.R."/>
        </authorList>
    </citation>
    <scope>NUCLEOTIDE SEQUENCE [LARGE SCALE GENOMIC DNA]</scope>
    <source>
        <strain evidence="4">TX430BB</strain>
    </source>
</reference>
<organism evidence="3 4">
    <name type="scientific">Colletotrichum sublineola</name>
    <name type="common">Sorghum anthracnose fungus</name>
    <dbReference type="NCBI Taxonomy" id="1173701"/>
    <lineage>
        <taxon>Eukaryota</taxon>
        <taxon>Fungi</taxon>
        <taxon>Dikarya</taxon>
        <taxon>Ascomycota</taxon>
        <taxon>Pezizomycotina</taxon>
        <taxon>Sordariomycetes</taxon>
        <taxon>Hypocreomycetidae</taxon>
        <taxon>Glomerellales</taxon>
        <taxon>Glomerellaceae</taxon>
        <taxon>Colletotrichum</taxon>
        <taxon>Colletotrichum graminicola species complex</taxon>
    </lineage>
</organism>
<name>A0A066XCD4_COLSU</name>
<dbReference type="EMBL" id="JMSE01001227">
    <property type="protein sequence ID" value="KDN63421.1"/>
    <property type="molecule type" value="Genomic_DNA"/>
</dbReference>
<proteinExistence type="predicted"/>
<dbReference type="InterPro" id="IPR045518">
    <property type="entry name" value="2EXR"/>
</dbReference>
<sequence length="228" mass="25182">MTAAATATFYPFPHLPAELRSRIWELIVEPRVVDVRVVHHQPNLLSAADGSQQPGSRTVVDWTVKRPSASATPPALVHPGPGPTANLPRGPRPPEYVPGYQIPVRKGLFRNHHDAPRRFRPRARGRPAAGPLRVVQLRWRHGLHRGHEPGRLPGRGPARFAGCGSGEPSRMNGIRNAYSVTEDMDLPCGPENVYFIDPEEMGGTMMNSVDLDAMYIKECEELCGPEED</sequence>
<protein>
    <recommendedName>
        <fullName evidence="2">2EXR domain-containing protein</fullName>
    </recommendedName>
</protein>
<comment type="caution">
    <text evidence="3">The sequence shown here is derived from an EMBL/GenBank/DDBJ whole genome shotgun (WGS) entry which is preliminary data.</text>
</comment>
<dbReference type="OrthoDB" id="3473305at2759"/>
<keyword evidence="4" id="KW-1185">Reference proteome</keyword>